<dbReference type="PANTHER" id="PTHR39190">
    <property type="entry name" value="FLAGELLAR ASSEMBLY FACTOR FLIW"/>
    <property type="match status" value="1"/>
</dbReference>
<dbReference type="InterPro" id="IPR024046">
    <property type="entry name" value="Flagellar_assmbl_FliW_dom_sf"/>
</dbReference>
<dbReference type="SUPFAM" id="SSF141457">
    <property type="entry name" value="BH3618-like"/>
    <property type="match status" value="1"/>
</dbReference>
<dbReference type="GO" id="GO:0005737">
    <property type="term" value="C:cytoplasm"/>
    <property type="evidence" value="ECO:0007669"/>
    <property type="project" value="UniProtKB-SubCell"/>
</dbReference>
<dbReference type="HAMAP" id="MF_01185">
    <property type="entry name" value="FliW"/>
    <property type="match status" value="1"/>
</dbReference>
<dbReference type="RefSeq" id="WP_286976418.1">
    <property type="nucleotide sequence ID" value="NZ_PFNG01000114.1"/>
</dbReference>
<dbReference type="NCBIfam" id="NF009793">
    <property type="entry name" value="PRK13285.1-1"/>
    <property type="match status" value="1"/>
</dbReference>
<evidence type="ECO:0000256" key="4">
    <source>
        <dbReference type="HAMAP-Rule" id="MF_01185"/>
    </source>
</evidence>
<comment type="function">
    <text evidence="4">Acts as an anti-CsrA protein, binds CsrA and prevents it from repressing translation of its target genes, one of which is flagellin. Binds to flagellin and participates in the assembly of the flagellum.</text>
</comment>
<evidence type="ECO:0000256" key="2">
    <source>
        <dbReference type="ARBA" id="ARBA00022795"/>
    </source>
</evidence>
<accession>A0A2M7T8G0</accession>
<dbReference type="GO" id="GO:0044780">
    <property type="term" value="P:bacterial-type flagellum assembly"/>
    <property type="evidence" value="ECO:0007669"/>
    <property type="project" value="UniProtKB-UniRule"/>
</dbReference>
<dbReference type="Gene3D" id="2.30.290.10">
    <property type="entry name" value="BH3618-like"/>
    <property type="match status" value="1"/>
</dbReference>
<dbReference type="InterPro" id="IPR003775">
    <property type="entry name" value="Flagellar_assembly_factor_FliW"/>
</dbReference>
<dbReference type="EMBL" id="PFNG01000114">
    <property type="protein sequence ID" value="PIZ39626.1"/>
    <property type="molecule type" value="Genomic_DNA"/>
</dbReference>
<keyword evidence="4" id="KW-0143">Chaperone</keyword>
<dbReference type="Proteomes" id="UP000230956">
    <property type="component" value="Unassembled WGS sequence"/>
</dbReference>
<comment type="similarity">
    <text evidence="4">Belongs to the FliW family.</text>
</comment>
<comment type="subunit">
    <text evidence="4">Interacts with translational regulator CsrA and flagellin(s).</text>
</comment>
<protein>
    <recommendedName>
        <fullName evidence="4">Flagellar assembly factor FliW</fullName>
    </recommendedName>
</protein>
<gene>
    <name evidence="4" type="primary">fliW</name>
    <name evidence="5" type="ORF">COY37_04715</name>
</gene>
<reference evidence="6" key="1">
    <citation type="submission" date="2017-09" db="EMBL/GenBank/DDBJ databases">
        <title>Depth-based differentiation of microbial function through sediment-hosted aquifers and enrichment of novel symbionts in the deep terrestrial subsurface.</title>
        <authorList>
            <person name="Probst A.J."/>
            <person name="Ladd B."/>
            <person name="Jarett J.K."/>
            <person name="Geller-Mcgrath D.E."/>
            <person name="Sieber C.M.K."/>
            <person name="Emerson J.B."/>
            <person name="Anantharaman K."/>
            <person name="Thomas B.C."/>
            <person name="Malmstrom R."/>
            <person name="Stieglmeier M."/>
            <person name="Klingl A."/>
            <person name="Woyke T."/>
            <person name="Ryan C.M."/>
            <person name="Banfield J.F."/>
        </authorList>
    </citation>
    <scope>NUCLEOTIDE SEQUENCE [LARGE SCALE GENOMIC DNA]</scope>
</reference>
<organism evidence="5 6">
    <name type="scientific">Candidatus Aquicultor secundus</name>
    <dbReference type="NCBI Taxonomy" id="1973895"/>
    <lineage>
        <taxon>Bacteria</taxon>
        <taxon>Bacillati</taxon>
        <taxon>Actinomycetota</taxon>
        <taxon>Candidatus Aquicultoria</taxon>
        <taxon>Candidatus Aquicultorales</taxon>
        <taxon>Candidatus Aquicultoraceae</taxon>
        <taxon>Candidatus Aquicultor</taxon>
    </lineage>
</organism>
<keyword evidence="2 4" id="KW-1005">Bacterial flagellum biogenesis</keyword>
<proteinExistence type="inferred from homology"/>
<evidence type="ECO:0000256" key="3">
    <source>
        <dbReference type="ARBA" id="ARBA00022845"/>
    </source>
</evidence>
<keyword evidence="3 4" id="KW-0810">Translation regulation</keyword>
<keyword evidence="5" id="KW-0969">Cilium</keyword>
<keyword evidence="5" id="KW-0282">Flagellum</keyword>
<sequence length="160" mass="18259">MVKLAERTSTKRIQFTTTRFGQVEIDEANVIRFVDEIPGFPETERFILIPHKEDSPFAWLQSVDAPDVAFVVTDPWLFFENYKPTVNEIDLEKLEVAGGAEDSSDEGWVMLSILTIPKDPKKMTANLKAPVIINTRNNTAKQVILSSEDYTTKHRLFNRS</sequence>
<evidence type="ECO:0000313" key="6">
    <source>
        <dbReference type="Proteomes" id="UP000230956"/>
    </source>
</evidence>
<keyword evidence="5" id="KW-0966">Cell projection</keyword>
<name>A0A2M7T8G0_9ACTN</name>
<dbReference type="PANTHER" id="PTHR39190:SF1">
    <property type="entry name" value="FLAGELLAR ASSEMBLY FACTOR FLIW"/>
    <property type="match status" value="1"/>
</dbReference>
<evidence type="ECO:0000313" key="5">
    <source>
        <dbReference type="EMBL" id="PIZ39626.1"/>
    </source>
</evidence>
<comment type="caution">
    <text evidence="5">The sequence shown here is derived from an EMBL/GenBank/DDBJ whole genome shotgun (WGS) entry which is preliminary data.</text>
</comment>
<dbReference type="GO" id="GO:0006417">
    <property type="term" value="P:regulation of translation"/>
    <property type="evidence" value="ECO:0007669"/>
    <property type="project" value="UniProtKB-KW"/>
</dbReference>
<dbReference type="Pfam" id="PF02623">
    <property type="entry name" value="FliW"/>
    <property type="match status" value="1"/>
</dbReference>
<comment type="subcellular location">
    <subcellularLocation>
        <location evidence="4">Cytoplasm</location>
    </subcellularLocation>
</comment>
<evidence type="ECO:0000256" key="1">
    <source>
        <dbReference type="ARBA" id="ARBA00022490"/>
    </source>
</evidence>
<keyword evidence="1 4" id="KW-0963">Cytoplasm</keyword>
<dbReference type="AlphaFoldDB" id="A0A2M7T8G0"/>